<comment type="caution">
    <text evidence="2">The sequence shown here is derived from an EMBL/GenBank/DDBJ whole genome shotgun (WGS) entry which is preliminary data.</text>
</comment>
<organism evidence="2 3">
    <name type="scientific">Notoacmeibacter marinus</name>
    <dbReference type="NCBI Taxonomy" id="1876515"/>
    <lineage>
        <taxon>Bacteria</taxon>
        <taxon>Pseudomonadati</taxon>
        <taxon>Pseudomonadota</taxon>
        <taxon>Alphaproteobacteria</taxon>
        <taxon>Hyphomicrobiales</taxon>
        <taxon>Notoacmeibacteraceae</taxon>
        <taxon>Notoacmeibacter</taxon>
    </lineage>
</organism>
<protein>
    <recommendedName>
        <fullName evidence="4">SIMPL domain-containing protein</fullName>
    </recommendedName>
</protein>
<feature type="chain" id="PRO_5012624326" description="SIMPL domain-containing protein" evidence="1">
    <location>
        <begin position="25"/>
        <end position="247"/>
    </location>
</feature>
<gene>
    <name evidence="2" type="ORF">B7H23_10280</name>
</gene>
<keyword evidence="3" id="KW-1185">Reference proteome</keyword>
<evidence type="ECO:0000313" key="2">
    <source>
        <dbReference type="EMBL" id="OXT00911.1"/>
    </source>
</evidence>
<dbReference type="Gene3D" id="3.30.110.170">
    <property type="entry name" value="Protein of unknown function (DUF541), domain 1"/>
    <property type="match status" value="1"/>
</dbReference>
<dbReference type="InterPro" id="IPR007497">
    <property type="entry name" value="SIMPL/DUF541"/>
</dbReference>
<dbReference type="InterPro" id="IPR052022">
    <property type="entry name" value="26kDa_periplasmic_antigen"/>
</dbReference>
<name>A0A231UYN4_9HYPH</name>
<evidence type="ECO:0000256" key="1">
    <source>
        <dbReference type="SAM" id="SignalP"/>
    </source>
</evidence>
<dbReference type="PANTHER" id="PTHR34387:SF1">
    <property type="entry name" value="PERIPLASMIC IMMUNOGENIC PROTEIN"/>
    <property type="match status" value="1"/>
</dbReference>
<dbReference type="Proteomes" id="UP000215405">
    <property type="component" value="Unassembled WGS sequence"/>
</dbReference>
<dbReference type="EMBL" id="NBYO01000002">
    <property type="protein sequence ID" value="OXT00911.1"/>
    <property type="molecule type" value="Genomic_DNA"/>
</dbReference>
<proteinExistence type="predicted"/>
<dbReference type="PANTHER" id="PTHR34387">
    <property type="entry name" value="SLR1258 PROTEIN"/>
    <property type="match status" value="1"/>
</dbReference>
<feature type="signal peptide" evidence="1">
    <location>
        <begin position="1"/>
        <end position="24"/>
    </location>
</feature>
<dbReference type="AlphaFoldDB" id="A0A231UYN4"/>
<evidence type="ECO:0000313" key="3">
    <source>
        <dbReference type="Proteomes" id="UP000215405"/>
    </source>
</evidence>
<keyword evidence="1" id="KW-0732">Signal</keyword>
<reference evidence="3" key="1">
    <citation type="journal article" date="2017" name="Int. J. Syst. Evol. Microbiol.">
        <title>Notoacmeibacter marinus gen. nov., sp. nov., isolated from the gut of a limpet and proposal of Notoacmeibacteraceae fam. nov. in the order Rhizobiales of the class Alphaproteobacteria.</title>
        <authorList>
            <person name="Huang Z."/>
            <person name="Guo F."/>
            <person name="Lai Q."/>
        </authorList>
    </citation>
    <scope>NUCLEOTIDE SEQUENCE [LARGE SCALE GENOMIC DNA]</scope>
    <source>
        <strain evidence="3">XMTR2A4</strain>
    </source>
</reference>
<dbReference type="Pfam" id="PF04402">
    <property type="entry name" value="SIMPL"/>
    <property type="match status" value="1"/>
</dbReference>
<evidence type="ECO:0008006" key="4">
    <source>
        <dbReference type="Google" id="ProtNLM"/>
    </source>
</evidence>
<dbReference type="Gene3D" id="3.30.70.2970">
    <property type="entry name" value="Protein of unknown function (DUF541), domain 2"/>
    <property type="match status" value="1"/>
</dbReference>
<dbReference type="GO" id="GO:0006974">
    <property type="term" value="P:DNA damage response"/>
    <property type="evidence" value="ECO:0007669"/>
    <property type="project" value="TreeGrafter"/>
</dbReference>
<accession>A0A231UYN4</accession>
<sequence length="247" mass="26091">MPRMALPLVLAAGFAVATSGPAVSQESEKPHIAVTAEGSATVVPDMAVTQFTVLREAPDTVEAMEDANQAMADVIEAMKGFGIAERDLQTAGFNVRPIYDHRRREPVDGSEPEGPRITGYAVSNTLTVRIRDLAKTGEVLTKAVELGVSADGNIQLTTAEPQAIIDEARRDAVEQAMAKAKTLAEAAGVSLGPIMSLSEGSYSRPPVPMARMEMAMADQGSAVPIEAGENEYTVNVTLKIAIDQPTD</sequence>